<dbReference type="OrthoDB" id="9795626at2"/>
<dbReference type="GO" id="GO:0006302">
    <property type="term" value="P:double-strand break repair"/>
    <property type="evidence" value="ECO:0007669"/>
    <property type="project" value="InterPro"/>
</dbReference>
<dbReference type="GeneID" id="67183020"/>
<dbReference type="EMBL" id="CP002209">
    <property type="protein sequence ID" value="ADN77003.1"/>
    <property type="molecule type" value="Genomic_DNA"/>
</dbReference>
<dbReference type="InterPro" id="IPR027417">
    <property type="entry name" value="P-loop_NTPase"/>
</dbReference>
<dbReference type="STRING" id="550540.Fbal_2801"/>
<evidence type="ECO:0000256" key="2">
    <source>
        <dbReference type="SAM" id="MobiDB-lite"/>
    </source>
</evidence>
<dbReference type="PANTHER" id="PTHR32114">
    <property type="entry name" value="ABC TRANSPORTER ABCH.3"/>
    <property type="match status" value="1"/>
</dbReference>
<dbReference type="PANTHER" id="PTHR32114:SF2">
    <property type="entry name" value="ABC TRANSPORTER ABCH.3"/>
    <property type="match status" value="1"/>
</dbReference>
<feature type="coiled-coil region" evidence="1">
    <location>
        <begin position="212"/>
        <end position="242"/>
    </location>
</feature>
<feature type="domain" description="Rad50/SbcC-type AAA" evidence="3">
    <location>
        <begin position="6"/>
        <end position="231"/>
    </location>
</feature>
<feature type="coiled-coil region" evidence="1">
    <location>
        <begin position="477"/>
        <end position="575"/>
    </location>
</feature>
<evidence type="ECO:0000259" key="3">
    <source>
        <dbReference type="Pfam" id="PF13476"/>
    </source>
</evidence>
<dbReference type="SUPFAM" id="SSF52540">
    <property type="entry name" value="P-loop containing nucleoside triphosphate hydrolases"/>
    <property type="match status" value="2"/>
</dbReference>
<feature type="coiled-coil region" evidence="1">
    <location>
        <begin position="735"/>
        <end position="790"/>
    </location>
</feature>
<sequence length="1243" mass="139663">MKIVAIRGENLASLARPFDIDLADGPLAQSGLFAITGPTGSGKSTLLDALCLALYDQTPRYTTGRQGASVGAVDGDDKLWLKSNDVRQILSRGKAEGWAEVDFIGTDGDLYRARWSVRRARGRLDGRLQNQEMSLTHLASGKVESGKKTEVLEQIEQRVGLSWEQFRRAVLLAQGDFAAFLKASPKARSELLERLTGTEIYSRIGAAAFERGRRAEQDLARLQEQRQNLELMDDEALAALANQIAGLAAALSRGQQLVADAGKVGELARQCQAQQQSMTQHAEQQAALEAQQPEFEALASELNVFDQAQSARPLYQELSQLDVALAEAAPKLARQRENSQQVDARIAQLEQQQPGLQQAQQQAEQQWQQWQGQRGEAEQLSRQRQGVSEELDSLQQRLSPLRQSVASHEAALQALDRELQQLNQQQSQLNEYRQRHGELVALAGQWSAWRNRLLALGRDSEQWHQLRQTLRQLMPELEREQLRLKQLQHRTQELSEHDKTLSEALTALRQQEPQAPDAEALQAQQQQLRQLVRWLELEERLAPARQHCDALERQLAQLQQQQQGWQSQRTELEQRIHSNHSALQEAQTQWQQAQATLSLEQYRPLLQPEQPCPLCGAHEHPYAESAPVVDALLAGMQGRLEQLALALEQDRAALHRGLAVAEQSAAQQQRWQRELAEYQQQLGHWQQEQQGLLADHPDWQGLSAQALQQQGQKLDQALQLGHQQQQQWRHWQQQHQRLQADAEALHQALAEARQQHHQAELALQAGQERQGQLETELTRLQNALKTEQAELAAVLPQLPWAELAQQPAQLPALVEALDHELTQLNQAMSQLDEVAQALQTGQQARQQRELEVREQRANLALLEPKQAELTQLAERLDQALQQILQGETLEARHQRLQQQWQQAQEALQQAQSALHNARTEQAGLRSALIQLEQTQTAQQAQRRECLTRWSALLQTLGLAEQQVLSLMGRDHLWRQQQQQRLSEFQLACESARRDHQRAVDELAQRQAQHQQAQQDWQQRLLDSEFEATDLDGLNTALEALERQHFECRHQQAQQAALRDKAEQLQSQALQAEQDCRVWLQLKEVIGSADGSRFRAMAQALTLGQLLQLANAQLAELAPRYRLQPTPGNGLDLQVVDGDMGEEIRAIESLSGGETFLVSLALALALSALTTGGGRIGSLFIDEGFGTLDPDSLEMALSCLDALQAAGRQVGVISHVQTLVERIGTRVQLSAAGGGTSQLRIIER</sequence>
<dbReference type="Pfam" id="PF13476">
    <property type="entry name" value="AAA_23"/>
    <property type="match status" value="1"/>
</dbReference>
<proteinExistence type="predicted"/>
<dbReference type="InterPro" id="IPR038729">
    <property type="entry name" value="Rad50/SbcC_AAA"/>
</dbReference>
<dbReference type="Pfam" id="PF13558">
    <property type="entry name" value="SbcC_Walker_B"/>
    <property type="match status" value="1"/>
</dbReference>
<keyword evidence="1" id="KW-0175">Coiled coil</keyword>
<feature type="coiled-coil region" evidence="1">
    <location>
        <begin position="974"/>
        <end position="1015"/>
    </location>
</feature>
<dbReference type="Gene3D" id="3.40.50.300">
    <property type="entry name" value="P-loop containing nucleotide triphosphate hydrolases"/>
    <property type="match status" value="2"/>
</dbReference>
<dbReference type="Proteomes" id="UP000006683">
    <property type="component" value="Chromosome"/>
</dbReference>
<organism evidence="4 5">
    <name type="scientific">Ferrimonas balearica (strain DSM 9799 / CCM 4581 / KCTC 23876 / PAT)</name>
    <dbReference type="NCBI Taxonomy" id="550540"/>
    <lineage>
        <taxon>Bacteria</taxon>
        <taxon>Pseudomonadati</taxon>
        <taxon>Pseudomonadota</taxon>
        <taxon>Gammaproteobacteria</taxon>
        <taxon>Alteromonadales</taxon>
        <taxon>Ferrimonadaceae</taxon>
        <taxon>Ferrimonas</taxon>
    </lineage>
</organism>
<keyword evidence="5" id="KW-1185">Reference proteome</keyword>
<gene>
    <name evidence="4" type="ordered locus">Fbal_2801</name>
</gene>
<dbReference type="eggNOG" id="COG0419">
    <property type="taxonomic scope" value="Bacteria"/>
</dbReference>
<feature type="region of interest" description="Disordered" evidence="2">
    <location>
        <begin position="353"/>
        <end position="386"/>
    </location>
</feature>
<reference evidence="4 5" key="1">
    <citation type="journal article" date="2010" name="Stand. Genomic Sci.">
        <title>Complete genome sequence of Ferrimonas balearica type strain (PAT).</title>
        <authorList>
            <person name="Nolan M."/>
            <person name="Sikorski J."/>
            <person name="Davenport K."/>
            <person name="Lucas S."/>
            <person name="Glavina Del Rio T."/>
            <person name="Tice H."/>
            <person name="Cheng J."/>
            <person name="Goodwin L."/>
            <person name="Pitluck S."/>
            <person name="Liolios K."/>
            <person name="Ivanova N."/>
            <person name="Mavromatis K."/>
            <person name="Ovchinnikova G."/>
            <person name="Pati A."/>
            <person name="Chen A."/>
            <person name="Palaniappan K."/>
            <person name="Land M."/>
            <person name="Hauser L."/>
            <person name="Chang Y."/>
            <person name="Jeffries C."/>
            <person name="Tapia R."/>
            <person name="Brettin T."/>
            <person name="Detter J."/>
            <person name="Han C."/>
            <person name="Yasawong M."/>
            <person name="Rohde M."/>
            <person name="Tindall B."/>
            <person name="Goker M."/>
            <person name="Woyke T."/>
            <person name="Bristow J."/>
            <person name="Eisen J."/>
            <person name="Markowitz V."/>
            <person name="Hugenholtz P."/>
            <person name="Kyrpides N."/>
            <person name="Klenk H."/>
            <person name="Lapidus A."/>
        </authorList>
    </citation>
    <scope>NUCLEOTIDE SEQUENCE [LARGE SCALE GENOMIC DNA]</scope>
    <source>
        <strain evidence="5">DSM 9799 / CCM 4581 / KCTC 23876 / PAT</strain>
    </source>
</reference>
<evidence type="ECO:0000256" key="1">
    <source>
        <dbReference type="SAM" id="Coils"/>
    </source>
</evidence>
<dbReference type="RefSeq" id="WP_013346309.1">
    <property type="nucleotide sequence ID" value="NC_014541.1"/>
</dbReference>
<name>E1SS71_FERBD</name>
<accession>E1SS71</accession>
<protein>
    <submittedName>
        <fullName evidence="4">SMC domain protein</fullName>
    </submittedName>
</protein>
<dbReference type="KEGG" id="fbl:Fbal_2801"/>
<evidence type="ECO:0000313" key="5">
    <source>
        <dbReference type="Proteomes" id="UP000006683"/>
    </source>
</evidence>
<feature type="coiled-coil region" evidence="1">
    <location>
        <begin position="661"/>
        <end position="688"/>
    </location>
</feature>
<feature type="coiled-coil region" evidence="1">
    <location>
        <begin position="1047"/>
        <end position="1074"/>
    </location>
</feature>
<feature type="compositionally biased region" description="Low complexity" evidence="2">
    <location>
        <begin position="353"/>
        <end position="374"/>
    </location>
</feature>
<evidence type="ECO:0000313" key="4">
    <source>
        <dbReference type="EMBL" id="ADN77003.1"/>
    </source>
</evidence>
<dbReference type="HOGENOM" id="CLU_004785_1_1_6"/>
<feature type="coiled-coil region" evidence="1">
    <location>
        <begin position="862"/>
        <end position="920"/>
    </location>
</feature>
<dbReference type="GO" id="GO:0016887">
    <property type="term" value="F:ATP hydrolysis activity"/>
    <property type="evidence" value="ECO:0007669"/>
    <property type="project" value="InterPro"/>
</dbReference>
<dbReference type="AlphaFoldDB" id="E1SS71"/>